<comment type="caution">
    <text evidence="11">The sequence shown here is derived from an EMBL/GenBank/DDBJ whole genome shotgun (WGS) entry which is preliminary data.</text>
</comment>
<feature type="transmembrane region" description="Helical" evidence="8">
    <location>
        <begin position="764"/>
        <end position="786"/>
    </location>
</feature>
<gene>
    <name evidence="11" type="ORF">MANES_17G107900v8</name>
</gene>
<dbReference type="Gramene" id="Manes.17G107900.1.v8.1">
    <property type="protein sequence ID" value="Manes.17G107900.1.v8.1.CDS"/>
    <property type="gene ID" value="Manes.17G107900.v8.1"/>
</dbReference>
<evidence type="ECO:0000256" key="7">
    <source>
        <dbReference type="SAM" id="MobiDB-lite"/>
    </source>
</evidence>
<feature type="compositionally biased region" description="Basic residues" evidence="7">
    <location>
        <begin position="791"/>
        <end position="804"/>
    </location>
</feature>
<comment type="subcellular location">
    <subcellularLocation>
        <location evidence="1">Membrane</location>
        <topology evidence="1">Single-pass membrane protein</topology>
    </subcellularLocation>
</comment>
<feature type="region of interest" description="Disordered" evidence="7">
    <location>
        <begin position="791"/>
        <end position="826"/>
    </location>
</feature>
<protein>
    <recommendedName>
        <fullName evidence="10">Hydroxyproline O-arabinosyltransferase-like domain-containing protein</fullName>
    </recommendedName>
</protein>
<accession>A0A2C9U6W9</accession>
<sequence length="826" mass="93745">MMAELRVLIWVLLGLWIHVVWGVKTAQEAPFRIHTLFSVECQNYFDWQTVGLMHSFKKAGQPGPITRLLSCTEEEKKNYRGMHLAPTFEVPSMSRHPRTGDWYPAINKPAGIVHWLKHSKDAENVDWVVILDADMIIRGPIIPWELGAEKGKPVAAYYGYLVGCDNILAQLHTRHPELCDKVGGLLAMHMDDLRALAPMWLSKTEEVREDRAHWATNITGDIYGQGWISEMYGYSFGAAEVGLHHKINDNLMIYPGYTPREGVQPILLHYGLSFRVGNWSFSKLKHHEDDIVYDCGRLFPEPPYPREVKLMESNPNKRRGLFLSIECINTLNEGLLLQHATNGCSKPKWSKYLSFLKSKTFAELTRPKLLTPDSIKDVAAKEKQVINEPQKPYPKIHTIFSTECTPYFDWQTVGLMHSFQLSGQPGNITRLLSCTDEDLKRYKGHDLAPTHYVPSMSRHPLTGDWYPAINKPAAVLHWLNHANIDAEFIVILDADMILRGPITPWEFKAARGRPVSTPYDYLIGCDNVLAKLHTRHPEACDKVGGVIIMHIEDLRKFAMLWLHKTEEVRADKAHYATNITGDIYESGWISEMYGYSFGAAELQLQHIISREILIYPGYVPQPGVKYRVFHYGLEFKVGNWSFDKANWRDTDMTNKCWAKFPDPPDPSTLDRTDEDILQKDLLSIECGKTLNEALLLHHKKSNCPDPSSLSKPNSDTAKEVVSSRKFGKIDGSNAGLLSNPVPIKHSQKLTLPAANDGIFGSLRFWVIVLWAVSGLGFVAVMFMLFLGRKSKGTKGKSYRNKRRSSYSGFLDTSGRERLSRNAESSL</sequence>
<evidence type="ECO:0000313" key="12">
    <source>
        <dbReference type="Proteomes" id="UP000091857"/>
    </source>
</evidence>
<keyword evidence="4 8" id="KW-0812">Transmembrane</keyword>
<feature type="domain" description="Hydroxyproline O-arabinosyltransferase-like" evidence="10">
    <location>
        <begin position="34"/>
        <end position="271"/>
    </location>
</feature>
<name>A0A2C9U6W9_MANES</name>
<evidence type="ECO:0000256" key="6">
    <source>
        <dbReference type="ARBA" id="ARBA00023136"/>
    </source>
</evidence>
<evidence type="ECO:0000256" key="2">
    <source>
        <dbReference type="ARBA" id="ARBA00022676"/>
    </source>
</evidence>
<keyword evidence="12" id="KW-1185">Reference proteome</keyword>
<evidence type="ECO:0000256" key="4">
    <source>
        <dbReference type="ARBA" id="ARBA00022692"/>
    </source>
</evidence>
<dbReference type="OrthoDB" id="2015991at2759"/>
<evidence type="ECO:0000256" key="3">
    <source>
        <dbReference type="ARBA" id="ARBA00022679"/>
    </source>
</evidence>
<evidence type="ECO:0000256" key="8">
    <source>
        <dbReference type="SAM" id="Phobius"/>
    </source>
</evidence>
<evidence type="ECO:0000256" key="5">
    <source>
        <dbReference type="ARBA" id="ARBA00022989"/>
    </source>
</evidence>
<evidence type="ECO:0000256" key="1">
    <source>
        <dbReference type="ARBA" id="ARBA00004167"/>
    </source>
</evidence>
<dbReference type="EMBL" id="CM004403">
    <property type="protein sequence ID" value="OAY25602.1"/>
    <property type="molecule type" value="Genomic_DNA"/>
</dbReference>
<keyword evidence="9" id="KW-0732">Signal</keyword>
<feature type="chain" id="PRO_5012180680" description="Hydroxyproline O-arabinosyltransferase-like domain-containing protein" evidence="9">
    <location>
        <begin position="23"/>
        <end position="826"/>
    </location>
</feature>
<keyword evidence="2" id="KW-0328">Glycosyltransferase</keyword>
<keyword evidence="3" id="KW-0808">Transferase</keyword>
<keyword evidence="6 8" id="KW-0472">Membrane</keyword>
<evidence type="ECO:0000313" key="11">
    <source>
        <dbReference type="EMBL" id="OAY25602.1"/>
    </source>
</evidence>
<evidence type="ECO:0000256" key="9">
    <source>
        <dbReference type="SAM" id="SignalP"/>
    </source>
</evidence>
<dbReference type="InterPro" id="IPR044845">
    <property type="entry name" value="HPAT/SRGT1-like"/>
</dbReference>
<dbReference type="AlphaFoldDB" id="A0A2C9U6W9"/>
<evidence type="ECO:0000259" key="10">
    <source>
        <dbReference type="Pfam" id="PF23452"/>
    </source>
</evidence>
<dbReference type="PANTHER" id="PTHR31485">
    <property type="entry name" value="PEPTIDYL SERINE ALPHA-GALACTOSYLTRANSFERASE"/>
    <property type="match status" value="1"/>
</dbReference>
<dbReference type="InterPro" id="IPR056508">
    <property type="entry name" value="HPAT-like"/>
</dbReference>
<dbReference type="GO" id="GO:0016757">
    <property type="term" value="F:glycosyltransferase activity"/>
    <property type="evidence" value="ECO:0007669"/>
    <property type="project" value="UniProtKB-KW"/>
</dbReference>
<dbReference type="STRING" id="3983.A0A2C9U6W9"/>
<dbReference type="Pfam" id="PF23452">
    <property type="entry name" value="HPAT"/>
    <property type="match status" value="2"/>
</dbReference>
<feature type="signal peptide" evidence="9">
    <location>
        <begin position="1"/>
        <end position="22"/>
    </location>
</feature>
<organism evidence="11 12">
    <name type="scientific">Manihot esculenta</name>
    <name type="common">Cassava</name>
    <name type="synonym">Jatropha manihot</name>
    <dbReference type="NCBI Taxonomy" id="3983"/>
    <lineage>
        <taxon>Eukaryota</taxon>
        <taxon>Viridiplantae</taxon>
        <taxon>Streptophyta</taxon>
        <taxon>Embryophyta</taxon>
        <taxon>Tracheophyta</taxon>
        <taxon>Spermatophyta</taxon>
        <taxon>Magnoliopsida</taxon>
        <taxon>eudicotyledons</taxon>
        <taxon>Gunneridae</taxon>
        <taxon>Pentapetalae</taxon>
        <taxon>rosids</taxon>
        <taxon>fabids</taxon>
        <taxon>Malpighiales</taxon>
        <taxon>Euphorbiaceae</taxon>
        <taxon>Crotonoideae</taxon>
        <taxon>Manihoteae</taxon>
        <taxon>Manihot</taxon>
    </lineage>
</organism>
<keyword evidence="5 8" id="KW-1133">Transmembrane helix</keyword>
<dbReference type="GO" id="GO:0016020">
    <property type="term" value="C:membrane"/>
    <property type="evidence" value="ECO:0007669"/>
    <property type="project" value="UniProtKB-SubCell"/>
</dbReference>
<dbReference type="PANTHER" id="PTHR31485:SF7">
    <property type="entry name" value="PEPTIDYL SERINE ALPHA-GALACTOSYLTRANSFERASE"/>
    <property type="match status" value="1"/>
</dbReference>
<dbReference type="Proteomes" id="UP000091857">
    <property type="component" value="Chromosome 17"/>
</dbReference>
<proteinExistence type="predicted"/>
<feature type="domain" description="Hydroxyproline O-arabinosyltransferase-like" evidence="10">
    <location>
        <begin position="397"/>
        <end position="665"/>
    </location>
</feature>
<reference evidence="12" key="1">
    <citation type="journal article" date="2016" name="Nat. Biotechnol.">
        <title>Sequencing wild and cultivated cassava and related species reveals extensive interspecific hybridization and genetic diversity.</title>
        <authorList>
            <person name="Bredeson J.V."/>
            <person name="Lyons J.B."/>
            <person name="Prochnik S.E."/>
            <person name="Wu G.A."/>
            <person name="Ha C.M."/>
            <person name="Edsinger-Gonzales E."/>
            <person name="Grimwood J."/>
            <person name="Schmutz J."/>
            <person name="Rabbi I.Y."/>
            <person name="Egesi C."/>
            <person name="Nauluvula P."/>
            <person name="Lebot V."/>
            <person name="Ndunguru J."/>
            <person name="Mkamilo G."/>
            <person name="Bart R.S."/>
            <person name="Setter T.L."/>
            <person name="Gleadow R.M."/>
            <person name="Kulakow P."/>
            <person name="Ferguson M.E."/>
            <person name="Rounsley S."/>
            <person name="Rokhsar D.S."/>
        </authorList>
    </citation>
    <scope>NUCLEOTIDE SEQUENCE [LARGE SCALE GENOMIC DNA]</scope>
    <source>
        <strain evidence="12">cv. AM560-2</strain>
    </source>
</reference>